<evidence type="ECO:0000313" key="2">
    <source>
        <dbReference type="EMBL" id="MCO6049041.1"/>
    </source>
</evidence>
<accession>A0ABT1C505</accession>
<dbReference type="PIRSF" id="PIRSF036778">
    <property type="entry name" value="UCP036778"/>
    <property type="match status" value="1"/>
</dbReference>
<dbReference type="InterPro" id="IPR013022">
    <property type="entry name" value="Xyl_isomerase-like_TIM-brl"/>
</dbReference>
<comment type="caution">
    <text evidence="2">The sequence shown here is derived from an EMBL/GenBank/DDBJ whole genome shotgun (WGS) entry which is preliminary data.</text>
</comment>
<keyword evidence="3" id="KW-1185">Reference proteome</keyword>
<sequence>MDLKFALNHMTAPRLNSRAFIDLAASLGCVGVELRNDLADKKLTDAAFFDGETPAAIGGYAREKGLRLLGLSEVYGFNAWSEEVERKVQRLIDQAKEAGAESISLIPRNDAPDYGAGERDRALEEALGKILPMLDKAQLIGLIEPLGFTTSSLRHKADALAAIEAVGGRDHFKLVHDTFHHHLAGETDFFPEQTGIVHISGVVDPALSADEMQDGHRILVDRQDRLGNIEQIAALRAQGYEGAFSFEPFSPEVHGSENLPAELENSFTFIREGVAQRLQA</sequence>
<dbReference type="PANTHER" id="PTHR12110:SF48">
    <property type="entry name" value="BLL3656 PROTEIN"/>
    <property type="match status" value="1"/>
</dbReference>
<protein>
    <submittedName>
        <fullName evidence="2">TIM barrel protein</fullName>
    </submittedName>
</protein>
<evidence type="ECO:0000313" key="3">
    <source>
        <dbReference type="Proteomes" id="UP001205906"/>
    </source>
</evidence>
<dbReference type="SUPFAM" id="SSF51658">
    <property type="entry name" value="Xylose isomerase-like"/>
    <property type="match status" value="1"/>
</dbReference>
<gene>
    <name evidence="2" type="ORF">NGM99_04450</name>
</gene>
<evidence type="ECO:0000259" key="1">
    <source>
        <dbReference type="Pfam" id="PF01261"/>
    </source>
</evidence>
<dbReference type="Proteomes" id="UP001205906">
    <property type="component" value="Unassembled WGS sequence"/>
</dbReference>
<dbReference type="InterPro" id="IPR050312">
    <property type="entry name" value="IolE/XylAMocC-like"/>
</dbReference>
<dbReference type="Gene3D" id="3.20.20.150">
    <property type="entry name" value="Divalent-metal-dependent TIM barrel enzymes"/>
    <property type="match status" value="1"/>
</dbReference>
<name>A0ABT1C505_9HYPH</name>
<feature type="domain" description="Xylose isomerase-like TIM barrel" evidence="1">
    <location>
        <begin position="21"/>
        <end position="270"/>
    </location>
</feature>
<reference evidence="2 3" key="1">
    <citation type="submission" date="2022-06" db="EMBL/GenBank/DDBJ databases">
        <title>Mesorhizobium sp. strain RP14 Genome sequencing and assembly.</title>
        <authorList>
            <person name="Kim I."/>
        </authorList>
    </citation>
    <scope>NUCLEOTIDE SEQUENCE [LARGE SCALE GENOMIC DNA]</scope>
    <source>
        <strain evidence="3">RP14(2022)</strain>
    </source>
</reference>
<proteinExistence type="predicted"/>
<dbReference type="EMBL" id="JAMXQS010000002">
    <property type="protein sequence ID" value="MCO6049041.1"/>
    <property type="molecule type" value="Genomic_DNA"/>
</dbReference>
<dbReference type="InterPro" id="IPR014621">
    <property type="entry name" value="UCP036778_sugar_epimerase"/>
</dbReference>
<dbReference type="Pfam" id="PF01261">
    <property type="entry name" value="AP_endonuc_2"/>
    <property type="match status" value="1"/>
</dbReference>
<dbReference type="InterPro" id="IPR036237">
    <property type="entry name" value="Xyl_isomerase-like_sf"/>
</dbReference>
<dbReference type="RefSeq" id="WP_252816388.1">
    <property type="nucleotide sequence ID" value="NZ_JAMXQS010000002.1"/>
</dbReference>
<organism evidence="2 3">
    <name type="scientific">Mesorhizobium liriopis</name>
    <dbReference type="NCBI Taxonomy" id="2953882"/>
    <lineage>
        <taxon>Bacteria</taxon>
        <taxon>Pseudomonadati</taxon>
        <taxon>Pseudomonadota</taxon>
        <taxon>Alphaproteobacteria</taxon>
        <taxon>Hyphomicrobiales</taxon>
        <taxon>Phyllobacteriaceae</taxon>
        <taxon>Mesorhizobium</taxon>
    </lineage>
</organism>
<dbReference type="PANTHER" id="PTHR12110">
    <property type="entry name" value="HYDROXYPYRUVATE ISOMERASE"/>
    <property type="match status" value="1"/>
</dbReference>